<dbReference type="AlphaFoldDB" id="A0A176W384"/>
<accession>A0A176W384</accession>
<sequence>MAEARPAVKSKCSSSSSRRAEAAELSRGGEARSVQYHYCCRSAAAAAAAAGGITTATVRGSSTLGMCWTSDSLTHSLLLLGQIPSTTPLLWCEQSWTGKKTNEGMNNIHYTVHPDGGREGRKALTQFTLTHSLTHSLTPQRGHSSDSRSSAQLRSVQFSSAHQLISSAQLARVIAIHV</sequence>
<dbReference type="Proteomes" id="UP000077202">
    <property type="component" value="Unassembled WGS sequence"/>
</dbReference>
<keyword evidence="2" id="KW-1185">Reference proteome</keyword>
<proteinExistence type="predicted"/>
<organism evidence="1 2">
    <name type="scientific">Marchantia polymorpha subsp. ruderalis</name>
    <dbReference type="NCBI Taxonomy" id="1480154"/>
    <lineage>
        <taxon>Eukaryota</taxon>
        <taxon>Viridiplantae</taxon>
        <taxon>Streptophyta</taxon>
        <taxon>Embryophyta</taxon>
        <taxon>Marchantiophyta</taxon>
        <taxon>Marchantiopsida</taxon>
        <taxon>Marchantiidae</taxon>
        <taxon>Marchantiales</taxon>
        <taxon>Marchantiaceae</taxon>
        <taxon>Marchantia</taxon>
    </lineage>
</organism>
<name>A0A176W384_MARPO</name>
<protein>
    <submittedName>
        <fullName evidence="1">Uncharacterized protein</fullName>
    </submittedName>
</protein>
<evidence type="ECO:0000313" key="2">
    <source>
        <dbReference type="Proteomes" id="UP000077202"/>
    </source>
</evidence>
<reference evidence="1" key="1">
    <citation type="submission" date="2016-03" db="EMBL/GenBank/DDBJ databases">
        <title>Mechanisms controlling the formation of the plant cell surface in tip-growing cells are functionally conserved among land plants.</title>
        <authorList>
            <person name="Honkanen S."/>
            <person name="Jones V.A."/>
            <person name="Morieri G."/>
            <person name="Champion C."/>
            <person name="Hetherington A.J."/>
            <person name="Kelly S."/>
            <person name="Saint-Marcoux D."/>
            <person name="Proust H."/>
            <person name="Prescott H."/>
            <person name="Dolan L."/>
        </authorList>
    </citation>
    <scope>NUCLEOTIDE SEQUENCE [LARGE SCALE GENOMIC DNA]</scope>
    <source>
        <tissue evidence="1">Whole gametophyte</tissue>
    </source>
</reference>
<gene>
    <name evidence="1" type="ORF">AXG93_3857s1020</name>
</gene>
<dbReference type="EMBL" id="LVLJ01001867">
    <property type="protein sequence ID" value="OAE27504.1"/>
    <property type="molecule type" value="Genomic_DNA"/>
</dbReference>
<comment type="caution">
    <text evidence="1">The sequence shown here is derived from an EMBL/GenBank/DDBJ whole genome shotgun (WGS) entry which is preliminary data.</text>
</comment>
<evidence type="ECO:0000313" key="1">
    <source>
        <dbReference type="EMBL" id="OAE27504.1"/>
    </source>
</evidence>